<feature type="repeat" description="TPR" evidence="3">
    <location>
        <begin position="289"/>
        <end position="322"/>
    </location>
</feature>
<dbReference type="InterPro" id="IPR019734">
    <property type="entry name" value="TPR_rpt"/>
</dbReference>
<evidence type="ECO:0000256" key="1">
    <source>
        <dbReference type="ARBA" id="ARBA00022737"/>
    </source>
</evidence>
<feature type="repeat" description="TPR" evidence="3">
    <location>
        <begin position="169"/>
        <end position="202"/>
    </location>
</feature>
<dbReference type="SUPFAM" id="SSF48452">
    <property type="entry name" value="TPR-like"/>
    <property type="match status" value="3"/>
</dbReference>
<keyword evidence="1" id="KW-0677">Repeat</keyword>
<dbReference type="Pfam" id="PF13424">
    <property type="entry name" value="TPR_12"/>
    <property type="match status" value="4"/>
</dbReference>
<dbReference type="PANTHER" id="PTHR45641">
    <property type="entry name" value="TETRATRICOPEPTIDE REPEAT PROTEIN (AFU_ORTHOLOGUE AFUA_6G03870)"/>
    <property type="match status" value="1"/>
</dbReference>
<keyword evidence="6" id="KW-1185">Reference proteome</keyword>
<name>A0A2S7SUM8_9BACT</name>
<evidence type="ECO:0000256" key="3">
    <source>
        <dbReference type="PROSITE-ProRule" id="PRU00339"/>
    </source>
</evidence>
<feature type="repeat" description="TPR" evidence="3">
    <location>
        <begin position="129"/>
        <end position="162"/>
    </location>
</feature>
<gene>
    <name evidence="5" type="ORF">CJD36_011710</name>
</gene>
<organism evidence="5 6">
    <name type="scientific">Flavipsychrobacter stenotrophus</name>
    <dbReference type="NCBI Taxonomy" id="2077091"/>
    <lineage>
        <taxon>Bacteria</taxon>
        <taxon>Pseudomonadati</taxon>
        <taxon>Bacteroidota</taxon>
        <taxon>Chitinophagia</taxon>
        <taxon>Chitinophagales</taxon>
        <taxon>Chitinophagaceae</taxon>
        <taxon>Flavipsychrobacter</taxon>
    </lineage>
</organism>
<dbReference type="RefSeq" id="WP_105039360.1">
    <property type="nucleotide sequence ID" value="NZ_PPSL01000003.1"/>
</dbReference>
<dbReference type="OrthoDB" id="9806704at2"/>
<dbReference type="EMBL" id="PPSL01000003">
    <property type="protein sequence ID" value="PQJ10632.1"/>
    <property type="molecule type" value="Genomic_DNA"/>
</dbReference>
<sequence length="577" mass="65185">MPNLTFNTPLLKRIALLFACIWLIVIQVHGRDLVDSLIKELPKATDTNKVILLYTISGNYYSSDPEQGIQYGKQALELSSSLKWTKGMAWSLNKIGTNYWAMSDYSKALEYDIEALRYMEQTTDKDAIAQILGNIGIVYGDLGNYSKALDYEQRAVDIFSMSGNKTGLLKNYGNMGAVYASITNYAKALELYFKALKIAEELGDKKGIAINLNNLGNAYRFQENYATALEYEFKALKIFKEVNEKNSVGWTYRNIGELYILRREYTSALQYSLEALNIFNELDDHNGKATMLNDIGNNYSLQKEFGNALDYYLRALKIYKQYDLKMGIPYSLCNIGQNYLNVAKSRLSGVETNTVSKDGDLSLAIDYLQQSIQGSKEIGDQEVLLEATNNLSQAYKLAGDYKKAIESYTEYSTLRDSVYSAKSKVAIANLEIIRELDKKGQEMQIKDKQLQVSELMLAKTRTERYLYITCVVLLVVVVAFVVKSLRSERLSVQSLSKEKKKNLAHIEAQNAVLRQIAFDQSHRIRGAVVTILGLVNLFNHEDPEDENNKIVIDGVASVTKELDTIVKDVMTRLNTVT</sequence>
<keyword evidence="4" id="KW-0812">Transmembrane</keyword>
<evidence type="ECO:0000313" key="5">
    <source>
        <dbReference type="EMBL" id="PQJ10632.1"/>
    </source>
</evidence>
<evidence type="ECO:0000313" key="6">
    <source>
        <dbReference type="Proteomes" id="UP000239872"/>
    </source>
</evidence>
<accession>A0A2S7SUM8</accession>
<reference evidence="5 6" key="1">
    <citation type="submission" date="2018-01" db="EMBL/GenBank/DDBJ databases">
        <title>A novel member of the phylum Bacteroidetes isolated from glacier ice.</title>
        <authorList>
            <person name="Liu Q."/>
            <person name="Xin Y.-H."/>
        </authorList>
    </citation>
    <scope>NUCLEOTIDE SEQUENCE [LARGE SCALE GENOMIC DNA]</scope>
    <source>
        <strain evidence="5 6">RB1R16</strain>
    </source>
</reference>
<evidence type="ECO:0000256" key="4">
    <source>
        <dbReference type="SAM" id="Phobius"/>
    </source>
</evidence>
<dbReference type="PROSITE" id="PS50005">
    <property type="entry name" value="TPR"/>
    <property type="match status" value="3"/>
</dbReference>
<protein>
    <recommendedName>
        <fullName evidence="7">Signal transduction histidine kinase subgroup 3 dimerisation and phosphoacceptor domain-containing protein</fullName>
    </recommendedName>
</protein>
<dbReference type="AlphaFoldDB" id="A0A2S7SUM8"/>
<dbReference type="SMART" id="SM00028">
    <property type="entry name" value="TPR"/>
    <property type="match status" value="7"/>
</dbReference>
<dbReference type="Proteomes" id="UP000239872">
    <property type="component" value="Unassembled WGS sequence"/>
</dbReference>
<keyword evidence="4" id="KW-0472">Membrane</keyword>
<dbReference type="Gene3D" id="1.25.40.10">
    <property type="entry name" value="Tetratricopeptide repeat domain"/>
    <property type="match status" value="3"/>
</dbReference>
<dbReference type="InterPro" id="IPR011990">
    <property type="entry name" value="TPR-like_helical_dom_sf"/>
</dbReference>
<evidence type="ECO:0000256" key="2">
    <source>
        <dbReference type="ARBA" id="ARBA00022803"/>
    </source>
</evidence>
<dbReference type="PANTHER" id="PTHR45641:SF19">
    <property type="entry name" value="NEPHROCYSTIN-3"/>
    <property type="match status" value="1"/>
</dbReference>
<proteinExistence type="predicted"/>
<evidence type="ECO:0008006" key="7">
    <source>
        <dbReference type="Google" id="ProtNLM"/>
    </source>
</evidence>
<comment type="caution">
    <text evidence="5">The sequence shown here is derived from an EMBL/GenBank/DDBJ whole genome shotgun (WGS) entry which is preliminary data.</text>
</comment>
<keyword evidence="2 3" id="KW-0802">TPR repeat</keyword>
<keyword evidence="4" id="KW-1133">Transmembrane helix</keyword>
<feature type="transmembrane region" description="Helical" evidence="4">
    <location>
        <begin position="465"/>
        <end position="482"/>
    </location>
</feature>